<gene>
    <name evidence="9" type="ORF">PGLA1383_LOCUS9001</name>
</gene>
<keyword evidence="4 7" id="KW-1133">Transmembrane helix</keyword>
<dbReference type="Pfam" id="PF02554">
    <property type="entry name" value="CstA"/>
    <property type="match status" value="3"/>
</dbReference>
<feature type="domain" description="CstA N-terminal" evidence="8">
    <location>
        <begin position="78"/>
        <end position="273"/>
    </location>
</feature>
<keyword evidence="10" id="KW-1185">Reference proteome</keyword>
<keyword evidence="3 7" id="KW-0812">Transmembrane</keyword>
<evidence type="ECO:0000256" key="3">
    <source>
        <dbReference type="ARBA" id="ARBA00022692"/>
    </source>
</evidence>
<dbReference type="PANTHER" id="PTHR30252:SF0">
    <property type="entry name" value="PEPTIDE TRANSPORTER CSTA"/>
    <property type="match status" value="1"/>
</dbReference>
<feature type="transmembrane region" description="Helical" evidence="7">
    <location>
        <begin position="205"/>
        <end position="231"/>
    </location>
</feature>
<feature type="transmembrane region" description="Helical" evidence="7">
    <location>
        <begin position="161"/>
        <end position="184"/>
    </location>
</feature>
<dbReference type="OrthoDB" id="2133729at2759"/>
<feature type="transmembrane region" description="Helical" evidence="7">
    <location>
        <begin position="579"/>
        <end position="604"/>
    </location>
</feature>
<dbReference type="AlphaFoldDB" id="A0A813DQU7"/>
<feature type="transmembrane region" description="Helical" evidence="7">
    <location>
        <begin position="347"/>
        <end position="367"/>
    </location>
</feature>
<feature type="domain" description="CstA N-terminal" evidence="8">
    <location>
        <begin position="346"/>
        <end position="478"/>
    </location>
</feature>
<dbReference type="PANTHER" id="PTHR30252">
    <property type="entry name" value="INNER MEMBRANE PEPTIDE TRANSPORTER"/>
    <property type="match status" value="1"/>
</dbReference>
<sequence>MDASAEVPDGLRHRNDAAAQVEPEVPEKAVGTKADQGSSATSSYKDQMISYSGPGFFGLVMILFLIIGAAKGSDAVCLLVMVFLIFLVFGELIYSRFLANYIFSLSDDEVTPANEPGHEDDPDFCATPCYLLWGHHWTSITGAAPIVGPAMAAYYGWLPGMLWIVFGCLFSGAVHDMGTLVVSARNGGRSIADLSGYLVSWRLRIIFLLLINFLCMLVVAKFMELIAKLFILWPQTVLPVNAEIPLAVIMGLVNRAVTQKFGSQKAKIVVMTMSMGFLILLYGLVFAAVKIEEDSGEWVGGKLVNPVFGFKIGEGGDLCRDSVNYNRGNAKLGTEDEYNCGFGAMQFWTFLLCAYAMVAACIPVWVLLQPRDFLNSHQLKVVMAALLLALVIKGPKLDADAIRQDRGTVEDREPIFPNMFTLIACGATSGFHGLVSTGVTSKQLNKMRDARVVGYTAMMGESCLSALVMVVVCSAGTWKTVYAKSMNWTGFLAAGGTLLEELGIDPDPAFSIMCVLVVSFAATTLDSGMRIQRILVGELGKSVEKVSPMGGRLFSNIIFQIVVSAVPSLYIANSRSINAVWSLFGATNQLTACVSLLVVAVYVLRFKKYDLKYVLPFVLPILWLLIMISWALIRVIRFYLLDCDEKGCDWYSTNPIWPTVILSIIIAALVFATYLEIAYYFVSGKYKHDEPISETGKLDICAPCGPGSTIPSLGCC</sequence>
<protein>
    <recommendedName>
        <fullName evidence="8">CstA N-terminal domain-containing protein</fullName>
    </recommendedName>
</protein>
<organism evidence="9 10">
    <name type="scientific">Polarella glacialis</name>
    <name type="common">Dinoflagellate</name>
    <dbReference type="NCBI Taxonomy" id="89957"/>
    <lineage>
        <taxon>Eukaryota</taxon>
        <taxon>Sar</taxon>
        <taxon>Alveolata</taxon>
        <taxon>Dinophyceae</taxon>
        <taxon>Suessiales</taxon>
        <taxon>Suessiaceae</taxon>
        <taxon>Polarella</taxon>
    </lineage>
</organism>
<evidence type="ECO:0000256" key="5">
    <source>
        <dbReference type="ARBA" id="ARBA00023136"/>
    </source>
</evidence>
<dbReference type="GO" id="GO:0009267">
    <property type="term" value="P:cellular response to starvation"/>
    <property type="evidence" value="ECO:0007669"/>
    <property type="project" value="InterPro"/>
</dbReference>
<feature type="transmembrane region" description="Helical" evidence="7">
    <location>
        <begin position="237"/>
        <end position="257"/>
    </location>
</feature>
<feature type="domain" description="CstA N-terminal" evidence="8">
    <location>
        <begin position="509"/>
        <end position="629"/>
    </location>
</feature>
<keyword evidence="2" id="KW-1003">Cell membrane</keyword>
<comment type="subcellular location">
    <subcellularLocation>
        <location evidence="1">Cell membrane</location>
        <topology evidence="1">Multi-pass membrane protein</topology>
    </subcellularLocation>
</comment>
<dbReference type="GO" id="GO:0005886">
    <property type="term" value="C:plasma membrane"/>
    <property type="evidence" value="ECO:0007669"/>
    <property type="project" value="UniProtKB-SubCell"/>
</dbReference>
<proteinExistence type="predicted"/>
<feature type="transmembrane region" description="Helical" evidence="7">
    <location>
        <begin position="452"/>
        <end position="478"/>
    </location>
</feature>
<evidence type="ECO:0000256" key="2">
    <source>
        <dbReference type="ARBA" id="ARBA00022475"/>
    </source>
</evidence>
<feature type="transmembrane region" description="Helical" evidence="7">
    <location>
        <begin position="656"/>
        <end position="682"/>
    </location>
</feature>
<feature type="transmembrane region" description="Helical" evidence="7">
    <location>
        <begin position="415"/>
        <end position="440"/>
    </location>
</feature>
<evidence type="ECO:0000313" key="10">
    <source>
        <dbReference type="Proteomes" id="UP000654075"/>
    </source>
</evidence>
<feature type="transmembrane region" description="Helical" evidence="7">
    <location>
        <begin position="613"/>
        <end position="636"/>
    </location>
</feature>
<dbReference type="InterPro" id="IPR051605">
    <property type="entry name" value="CstA"/>
</dbReference>
<evidence type="ECO:0000259" key="8">
    <source>
        <dbReference type="Pfam" id="PF02554"/>
    </source>
</evidence>
<feature type="transmembrane region" description="Helical" evidence="7">
    <location>
        <begin position="269"/>
        <end position="289"/>
    </location>
</feature>
<evidence type="ECO:0000256" key="4">
    <source>
        <dbReference type="ARBA" id="ARBA00022989"/>
    </source>
</evidence>
<dbReference type="InterPro" id="IPR003706">
    <property type="entry name" value="CstA_N"/>
</dbReference>
<feature type="transmembrane region" description="Helical" evidence="7">
    <location>
        <begin position="75"/>
        <end position="94"/>
    </location>
</feature>
<keyword evidence="5 7" id="KW-0472">Membrane</keyword>
<dbReference type="Proteomes" id="UP000654075">
    <property type="component" value="Unassembled WGS sequence"/>
</dbReference>
<accession>A0A813DQU7</accession>
<evidence type="ECO:0000256" key="7">
    <source>
        <dbReference type="SAM" id="Phobius"/>
    </source>
</evidence>
<feature type="transmembrane region" description="Helical" evidence="7">
    <location>
        <begin position="48"/>
        <end position="68"/>
    </location>
</feature>
<reference evidence="9" key="1">
    <citation type="submission" date="2021-02" db="EMBL/GenBank/DDBJ databases">
        <authorList>
            <person name="Dougan E. K."/>
            <person name="Rhodes N."/>
            <person name="Thang M."/>
            <person name="Chan C."/>
        </authorList>
    </citation>
    <scope>NUCLEOTIDE SEQUENCE</scope>
</reference>
<evidence type="ECO:0000313" key="9">
    <source>
        <dbReference type="EMBL" id="CAE8590278.1"/>
    </source>
</evidence>
<comment type="caution">
    <text evidence="9">The sequence shown here is derived from an EMBL/GenBank/DDBJ whole genome shotgun (WGS) entry which is preliminary data.</text>
</comment>
<dbReference type="EMBL" id="CAJNNV010004184">
    <property type="protein sequence ID" value="CAE8590278.1"/>
    <property type="molecule type" value="Genomic_DNA"/>
</dbReference>
<evidence type="ECO:0000256" key="6">
    <source>
        <dbReference type="SAM" id="MobiDB-lite"/>
    </source>
</evidence>
<name>A0A813DQU7_POLGL</name>
<feature type="region of interest" description="Disordered" evidence="6">
    <location>
        <begin position="16"/>
        <end position="40"/>
    </location>
</feature>
<dbReference type="OMA" id="KHIPWMI"/>
<feature type="transmembrane region" description="Helical" evidence="7">
    <location>
        <begin position="553"/>
        <end position="573"/>
    </location>
</feature>
<evidence type="ECO:0000256" key="1">
    <source>
        <dbReference type="ARBA" id="ARBA00004651"/>
    </source>
</evidence>